<organism evidence="2 3">
    <name type="scientific">Sporofaciens musculi</name>
    <dbReference type="NCBI Taxonomy" id="2681861"/>
    <lineage>
        <taxon>Bacteria</taxon>
        <taxon>Bacillati</taxon>
        <taxon>Bacillota</taxon>
        <taxon>Clostridia</taxon>
        <taxon>Lachnospirales</taxon>
        <taxon>Lachnospiraceae</taxon>
        <taxon>Sporofaciens</taxon>
    </lineage>
</organism>
<evidence type="ECO:0000256" key="1">
    <source>
        <dbReference type="SAM" id="Coils"/>
    </source>
</evidence>
<proteinExistence type="predicted"/>
<dbReference type="Proteomes" id="UP000460412">
    <property type="component" value="Unassembled WGS sequence"/>
</dbReference>
<dbReference type="RefSeq" id="WP_159752772.1">
    <property type="nucleotide sequence ID" value="NZ_CASSPE010000007.1"/>
</dbReference>
<dbReference type="AlphaFoldDB" id="A0A7X3MJD0"/>
<sequence>MTLQEAEVKLSKVNEELEVLLREREKALKEWSTAFHAENPENITCVDENIEDCHRLYLLNGESKMFACLFGRFEMKGSQDDFYRALDNSMHMINTANGRDFDLPEYQKNLIYAKAIEIREDFTSWNNTSRNS</sequence>
<comment type="caution">
    <text evidence="2">The sequence shown here is derived from an EMBL/GenBank/DDBJ whole genome shotgun (WGS) entry which is preliminary data.</text>
</comment>
<protein>
    <submittedName>
        <fullName evidence="2">Uncharacterized protein</fullName>
    </submittedName>
</protein>
<reference evidence="2 3" key="1">
    <citation type="submission" date="2019-12" db="EMBL/GenBank/DDBJ databases">
        <title>Sporaefaciens musculi gen. nov., sp. nov., a novel bacterium isolated from the caecum of an obese mouse.</title>
        <authorList>
            <person name="Rasmussen T.S."/>
            <person name="Streidl T."/>
            <person name="Hitch T.C.A."/>
            <person name="Wortmann E."/>
            <person name="Deptula P."/>
            <person name="Hansen M."/>
            <person name="Nielsen D.S."/>
            <person name="Clavel T."/>
            <person name="Vogensen F.K."/>
        </authorList>
    </citation>
    <scope>NUCLEOTIDE SEQUENCE [LARGE SCALE GENOMIC DNA]</scope>
    <source>
        <strain evidence="2 3">WCA-9-b2</strain>
    </source>
</reference>
<keyword evidence="3" id="KW-1185">Reference proteome</keyword>
<evidence type="ECO:0000313" key="2">
    <source>
        <dbReference type="EMBL" id="MXP77437.1"/>
    </source>
</evidence>
<name>A0A7X3MJD0_9FIRM</name>
<gene>
    <name evidence="2" type="ORF">GN277_19275</name>
</gene>
<evidence type="ECO:0000313" key="3">
    <source>
        <dbReference type="Proteomes" id="UP000460412"/>
    </source>
</evidence>
<accession>A0A7X3MJD0</accession>
<keyword evidence="1" id="KW-0175">Coiled coil</keyword>
<feature type="coiled-coil region" evidence="1">
    <location>
        <begin position="3"/>
        <end position="34"/>
    </location>
</feature>
<dbReference type="EMBL" id="WUQX01000001">
    <property type="protein sequence ID" value="MXP77437.1"/>
    <property type="molecule type" value="Genomic_DNA"/>
</dbReference>